<dbReference type="InterPro" id="IPR050235">
    <property type="entry name" value="CK1_Ser-Thr_kinase"/>
</dbReference>
<keyword evidence="3" id="KW-0067">ATP-binding</keyword>
<dbReference type="CDD" id="cd14016">
    <property type="entry name" value="STKc_CK1"/>
    <property type="match status" value="1"/>
</dbReference>
<evidence type="ECO:0000256" key="2">
    <source>
        <dbReference type="ARBA" id="ARBA00022741"/>
    </source>
</evidence>
<dbReference type="PROSITE" id="PS00108">
    <property type="entry name" value="PROTEIN_KINASE_ST"/>
    <property type="match status" value="1"/>
</dbReference>
<dbReference type="InterPro" id="IPR000719">
    <property type="entry name" value="Prot_kinase_dom"/>
</dbReference>
<sequence>MTALIGKKYILLDLIGSGSFGSIYQGINVRTEEKVAIKVEPINNGTKLLKNETTIYQYLSNKPGIPEVKWYGKDNQNYYMVLNLLGESLEAIKEQKGTFSLKTTLQIGINVLDLLLTIHEAGLIHRDIKPDNFLLSLTDTNKKINIIDFGLCKSYLNNEKHMEMKKTSSLIGTPTYASVNAHNFMELSRRDDLESLGYMLIYFYLGQLDWQKIDSSDHTLIKEMKANVIYNSKIPPILIEYIKFVRSIEFEEKPYYHKLFEIFKREIDKIAICEL</sequence>
<dbReference type="PROSITE" id="PS00107">
    <property type="entry name" value="PROTEIN_KINASE_ATP"/>
    <property type="match status" value="1"/>
</dbReference>
<keyword evidence="2" id="KW-0547">Nucleotide-binding</keyword>
<accession>A0A6C0IFU6</accession>
<dbReference type="GO" id="GO:0005524">
    <property type="term" value="F:ATP binding"/>
    <property type="evidence" value="ECO:0007669"/>
    <property type="project" value="UniProtKB-KW"/>
</dbReference>
<protein>
    <recommendedName>
        <fullName evidence="1">non-specific serine/threonine protein kinase</fullName>
        <ecNumber evidence="1">2.7.11.1</ecNumber>
    </recommendedName>
</protein>
<feature type="domain" description="Protein kinase" evidence="4">
    <location>
        <begin position="9"/>
        <end position="267"/>
    </location>
</feature>
<evidence type="ECO:0000259" key="4">
    <source>
        <dbReference type="PROSITE" id="PS50011"/>
    </source>
</evidence>
<dbReference type="AlphaFoldDB" id="A0A6C0IFU6"/>
<reference evidence="5" key="1">
    <citation type="journal article" date="2020" name="Nature">
        <title>Giant virus diversity and host interactions through global metagenomics.</title>
        <authorList>
            <person name="Schulz F."/>
            <person name="Roux S."/>
            <person name="Paez-Espino D."/>
            <person name="Jungbluth S."/>
            <person name="Walsh D.A."/>
            <person name="Denef V.J."/>
            <person name="McMahon K.D."/>
            <person name="Konstantinidis K.T."/>
            <person name="Eloe-Fadrosh E.A."/>
            <person name="Kyrpides N.C."/>
            <person name="Woyke T."/>
        </authorList>
    </citation>
    <scope>NUCLEOTIDE SEQUENCE</scope>
    <source>
        <strain evidence="5">GVMAG-M-3300023184-86</strain>
    </source>
</reference>
<dbReference type="GO" id="GO:0004674">
    <property type="term" value="F:protein serine/threonine kinase activity"/>
    <property type="evidence" value="ECO:0007669"/>
    <property type="project" value="UniProtKB-EC"/>
</dbReference>
<dbReference type="EC" id="2.7.11.1" evidence="1"/>
<dbReference type="InterPro" id="IPR011009">
    <property type="entry name" value="Kinase-like_dom_sf"/>
</dbReference>
<evidence type="ECO:0000256" key="1">
    <source>
        <dbReference type="ARBA" id="ARBA00012513"/>
    </source>
</evidence>
<dbReference type="Pfam" id="PF00069">
    <property type="entry name" value="Pkinase"/>
    <property type="match status" value="1"/>
</dbReference>
<evidence type="ECO:0000313" key="5">
    <source>
        <dbReference type="EMBL" id="QHT92081.1"/>
    </source>
</evidence>
<dbReference type="InterPro" id="IPR017441">
    <property type="entry name" value="Protein_kinase_ATP_BS"/>
</dbReference>
<dbReference type="InterPro" id="IPR008271">
    <property type="entry name" value="Ser/Thr_kinase_AS"/>
</dbReference>
<dbReference type="PANTHER" id="PTHR11909">
    <property type="entry name" value="CASEIN KINASE-RELATED"/>
    <property type="match status" value="1"/>
</dbReference>
<proteinExistence type="predicted"/>
<dbReference type="SUPFAM" id="SSF56112">
    <property type="entry name" value="Protein kinase-like (PK-like)"/>
    <property type="match status" value="1"/>
</dbReference>
<name>A0A6C0IFU6_9ZZZZ</name>
<organism evidence="5">
    <name type="scientific">viral metagenome</name>
    <dbReference type="NCBI Taxonomy" id="1070528"/>
    <lineage>
        <taxon>unclassified sequences</taxon>
        <taxon>metagenomes</taxon>
        <taxon>organismal metagenomes</taxon>
    </lineage>
</organism>
<dbReference type="EMBL" id="MN740176">
    <property type="protein sequence ID" value="QHT92081.1"/>
    <property type="molecule type" value="Genomic_DNA"/>
</dbReference>
<dbReference type="PROSITE" id="PS50011">
    <property type="entry name" value="PROTEIN_KINASE_DOM"/>
    <property type="match status" value="1"/>
</dbReference>
<dbReference type="SMART" id="SM00220">
    <property type="entry name" value="S_TKc"/>
    <property type="match status" value="1"/>
</dbReference>
<evidence type="ECO:0000256" key="3">
    <source>
        <dbReference type="ARBA" id="ARBA00022840"/>
    </source>
</evidence>
<dbReference type="Gene3D" id="1.10.510.10">
    <property type="entry name" value="Transferase(Phosphotransferase) domain 1"/>
    <property type="match status" value="1"/>
</dbReference>